<dbReference type="PANTHER" id="PTHR43155">
    <property type="entry name" value="CYCLIC DI-GMP PHOSPHODIESTERASE PA4108-RELATED"/>
    <property type="match status" value="1"/>
</dbReference>
<organism evidence="3 4">
    <name type="scientific">Alkaliphilus peptidifermentans DSM 18978</name>
    <dbReference type="NCBI Taxonomy" id="1120976"/>
    <lineage>
        <taxon>Bacteria</taxon>
        <taxon>Bacillati</taxon>
        <taxon>Bacillota</taxon>
        <taxon>Clostridia</taxon>
        <taxon>Peptostreptococcales</taxon>
        <taxon>Natronincolaceae</taxon>
        <taxon>Alkaliphilus</taxon>
    </lineage>
</organism>
<feature type="domain" description="GGDEF" evidence="1">
    <location>
        <begin position="169"/>
        <end position="298"/>
    </location>
</feature>
<sequence length="481" mass="55861">MMEFPSRNDFFLSFKALKDDDGHFFDYILVNISSNFHHVTNIKFAGVLGKRLTDLIIEWEDEMIGLKELHYYMIPKTRRKFEKYFEEIDRWYLISILSDDIDTLVVFYTDITRIKKSKDPIAEPLDVNGRVFNLGDKQNCYGYKDKLTGVYNRGFFEEELSRLDSARQLPISIIMGDLCGLKLINDAFGHSMGDRALKQVAELMKKIFRKEDIISRVGGDEFVVLLPQTNEQTAEGIVERIQAECSESPLEFININVSFGVATKIREDEDILQAYRKAEDRMYFNKLKESKEIKLSMIKYIKDKLEELTFETKDHYSRLKALSLMIASKLGLTDLEKEEIKLLCEFHDIGKVGISLDILHKSEPLNEDEWDQVRRHSEIGYHIIGASKENLAIDELILVHHERWDGNGYPGLLKRDEIPLIARIFAIADAYEAMVNERPYKTCMNNREALLEIENQAGKQFDPYLAKVFVNMMNERVTSVV</sequence>
<dbReference type="PANTHER" id="PTHR43155:SF2">
    <property type="entry name" value="CYCLIC DI-GMP PHOSPHODIESTERASE PA4108"/>
    <property type="match status" value="1"/>
</dbReference>
<dbReference type="SUPFAM" id="SSF55073">
    <property type="entry name" value="Nucleotide cyclase"/>
    <property type="match status" value="1"/>
</dbReference>
<dbReference type="CDD" id="cd00077">
    <property type="entry name" value="HDc"/>
    <property type="match status" value="1"/>
</dbReference>
<dbReference type="InterPro" id="IPR043128">
    <property type="entry name" value="Rev_trsase/Diguanyl_cyclase"/>
</dbReference>
<evidence type="ECO:0000259" key="2">
    <source>
        <dbReference type="PROSITE" id="PS51832"/>
    </source>
</evidence>
<dbReference type="EMBL" id="FMUS01000006">
    <property type="protein sequence ID" value="SCY34561.1"/>
    <property type="molecule type" value="Genomic_DNA"/>
</dbReference>
<dbReference type="InterPro" id="IPR003607">
    <property type="entry name" value="HD/PDEase_dom"/>
</dbReference>
<protein>
    <submittedName>
        <fullName evidence="3">Diguanylate cyclase (GGDEF) domain-containing protein</fullName>
    </submittedName>
</protein>
<dbReference type="Pfam" id="PF13487">
    <property type="entry name" value="HD_5"/>
    <property type="match status" value="1"/>
</dbReference>
<proteinExistence type="predicted"/>
<dbReference type="InterPro" id="IPR029787">
    <property type="entry name" value="Nucleotide_cyclase"/>
</dbReference>
<dbReference type="InterPro" id="IPR037522">
    <property type="entry name" value="HD_GYP_dom"/>
</dbReference>
<dbReference type="RefSeq" id="WP_091541440.1">
    <property type="nucleotide sequence ID" value="NZ_FMUS01000006.1"/>
</dbReference>
<accession>A0A1G5F644</accession>
<dbReference type="SMART" id="SM00267">
    <property type="entry name" value="GGDEF"/>
    <property type="match status" value="1"/>
</dbReference>
<name>A0A1G5F644_9FIRM</name>
<dbReference type="OrthoDB" id="9804747at2"/>
<dbReference type="InterPro" id="IPR000160">
    <property type="entry name" value="GGDEF_dom"/>
</dbReference>
<gene>
    <name evidence="3" type="ORF">SAMN03080606_01353</name>
</gene>
<evidence type="ECO:0000313" key="3">
    <source>
        <dbReference type="EMBL" id="SCY34561.1"/>
    </source>
</evidence>
<dbReference type="Gene3D" id="3.30.70.270">
    <property type="match status" value="1"/>
</dbReference>
<dbReference type="SUPFAM" id="SSF109604">
    <property type="entry name" value="HD-domain/PDEase-like"/>
    <property type="match status" value="1"/>
</dbReference>
<feature type="domain" description="HD-GYP" evidence="2">
    <location>
        <begin position="290"/>
        <end position="481"/>
    </location>
</feature>
<evidence type="ECO:0000259" key="1">
    <source>
        <dbReference type="PROSITE" id="PS50887"/>
    </source>
</evidence>
<evidence type="ECO:0000313" key="4">
    <source>
        <dbReference type="Proteomes" id="UP000198636"/>
    </source>
</evidence>
<reference evidence="3 4" key="1">
    <citation type="submission" date="2016-10" db="EMBL/GenBank/DDBJ databases">
        <authorList>
            <person name="de Groot N.N."/>
        </authorList>
    </citation>
    <scope>NUCLEOTIDE SEQUENCE [LARGE SCALE GENOMIC DNA]</scope>
    <source>
        <strain evidence="3 4">DSM 18978</strain>
    </source>
</reference>
<dbReference type="PROSITE" id="PS50887">
    <property type="entry name" value="GGDEF"/>
    <property type="match status" value="1"/>
</dbReference>
<dbReference type="Pfam" id="PF00990">
    <property type="entry name" value="GGDEF"/>
    <property type="match status" value="1"/>
</dbReference>
<dbReference type="SMART" id="SM00471">
    <property type="entry name" value="HDc"/>
    <property type="match status" value="1"/>
</dbReference>
<dbReference type="Gene3D" id="1.10.3210.10">
    <property type="entry name" value="Hypothetical protein af1432"/>
    <property type="match status" value="1"/>
</dbReference>
<keyword evidence="4" id="KW-1185">Reference proteome</keyword>
<dbReference type="CDD" id="cd01949">
    <property type="entry name" value="GGDEF"/>
    <property type="match status" value="1"/>
</dbReference>
<dbReference type="NCBIfam" id="TIGR00254">
    <property type="entry name" value="GGDEF"/>
    <property type="match status" value="1"/>
</dbReference>
<dbReference type="STRING" id="1120976.SAMN03080606_01353"/>
<dbReference type="PROSITE" id="PS51832">
    <property type="entry name" value="HD_GYP"/>
    <property type="match status" value="1"/>
</dbReference>
<dbReference type="Proteomes" id="UP000198636">
    <property type="component" value="Unassembled WGS sequence"/>
</dbReference>
<dbReference type="AlphaFoldDB" id="A0A1G5F644"/>